<feature type="region of interest" description="Disordered" evidence="1">
    <location>
        <begin position="343"/>
        <end position="367"/>
    </location>
</feature>
<feature type="compositionally biased region" description="Basic and acidic residues" evidence="1">
    <location>
        <begin position="843"/>
        <end position="858"/>
    </location>
</feature>
<comment type="caution">
    <text evidence="2">The sequence shown here is derived from an EMBL/GenBank/DDBJ whole genome shotgun (WGS) entry which is preliminary data.</text>
</comment>
<dbReference type="Proteomes" id="UP001233172">
    <property type="component" value="Unassembled WGS sequence"/>
</dbReference>
<evidence type="ECO:0000313" key="3">
    <source>
        <dbReference type="Proteomes" id="UP001233172"/>
    </source>
</evidence>
<protein>
    <submittedName>
        <fullName evidence="2">Hornerin</fullName>
    </submittedName>
</protein>
<feature type="compositionally biased region" description="Basic and acidic residues" evidence="1">
    <location>
        <begin position="648"/>
        <end position="679"/>
    </location>
</feature>
<feature type="compositionally biased region" description="Basic and acidic residues" evidence="1">
    <location>
        <begin position="343"/>
        <end position="366"/>
    </location>
</feature>
<evidence type="ECO:0000313" key="2">
    <source>
        <dbReference type="EMBL" id="KAK0043474.1"/>
    </source>
</evidence>
<proteinExistence type="predicted"/>
<name>A0AAD8EYJ7_BIOPF</name>
<feature type="compositionally biased region" description="Polar residues" evidence="1">
    <location>
        <begin position="1183"/>
        <end position="1204"/>
    </location>
</feature>
<reference evidence="2" key="1">
    <citation type="journal article" date="2023" name="PLoS Negl. Trop. Dis.">
        <title>A genome sequence for Biomphalaria pfeifferi, the major vector snail for the human-infecting parasite Schistosoma mansoni.</title>
        <authorList>
            <person name="Bu L."/>
            <person name="Lu L."/>
            <person name="Laidemitt M.R."/>
            <person name="Zhang S.M."/>
            <person name="Mutuku M."/>
            <person name="Mkoji G."/>
            <person name="Steinauer M."/>
            <person name="Loker E.S."/>
        </authorList>
    </citation>
    <scope>NUCLEOTIDE SEQUENCE</scope>
    <source>
        <strain evidence="2">KasaAsao</strain>
    </source>
</reference>
<feature type="region of interest" description="Disordered" evidence="1">
    <location>
        <begin position="1041"/>
        <end position="1098"/>
    </location>
</feature>
<gene>
    <name evidence="2" type="ORF">Bpfe_027128</name>
</gene>
<feature type="region of interest" description="Disordered" evidence="1">
    <location>
        <begin position="1183"/>
        <end position="1206"/>
    </location>
</feature>
<keyword evidence="3" id="KW-1185">Reference proteome</keyword>
<organism evidence="2 3">
    <name type="scientific">Biomphalaria pfeifferi</name>
    <name type="common">Bloodfluke planorb</name>
    <name type="synonym">Freshwater snail</name>
    <dbReference type="NCBI Taxonomy" id="112525"/>
    <lineage>
        <taxon>Eukaryota</taxon>
        <taxon>Metazoa</taxon>
        <taxon>Spiralia</taxon>
        <taxon>Lophotrochozoa</taxon>
        <taxon>Mollusca</taxon>
        <taxon>Gastropoda</taxon>
        <taxon>Heterobranchia</taxon>
        <taxon>Euthyneura</taxon>
        <taxon>Panpulmonata</taxon>
        <taxon>Hygrophila</taxon>
        <taxon>Lymnaeoidea</taxon>
        <taxon>Planorbidae</taxon>
        <taxon>Biomphalaria</taxon>
    </lineage>
</organism>
<evidence type="ECO:0000256" key="1">
    <source>
        <dbReference type="SAM" id="MobiDB-lite"/>
    </source>
</evidence>
<feature type="region of interest" description="Disordered" evidence="1">
    <location>
        <begin position="814"/>
        <end position="858"/>
    </location>
</feature>
<sequence>MEGHSNIQDQTNLKHCKMNLPSWKDGPFHIGVDTLPTAFNPVVVLKKLSLTTVKQYEGFNQPLMNKANIILPVKAATDCQPNTWYDENQSLSDISVSDIELSDGDELIHTLTNKESIKLAERKKHSDQTKDSNNTDVKLTCHSWPVDAIRTREKKESQKIVEAVVQIENKKTEVEKEVKVSLSRLDIEVMSSSEEESVKNSSNAKQDLSKNVPDNTKLHFEAKDKDYLKDTTKPDLKDKNKFDCKDGGKVESKDGAKVELKDGVKVELKDEAKVELKDGAKVELKDGAKVELKDGAKVELKDGAKVELKDGAKVELKDGTKLELTKLGKKDSHNVTREKDCERVKSTFETPRKTKRQHSADTDTSRIKQSKVEVPGLFLPSVKETQKINKNFSPNTRYKLDLNMITISDLGNEAFRKFLNLASDCALQFTKKKNPNSLHGSVSLYFGDASSLQMSLQKLSLLPTLAGNACIRGIIKCMEIKTEEQHSDQPKYSLLGRMTFQFNAEKADRLRQLHINKDRKNEGTKKKSAQVHRIHSAMNQEMLILLFPFSLNVHISEVDHPMKGVKGPVDVEFENQDWMEAVLTCFQDFVFIPSGQHAKPFYLKIDNFTPPTNKSFNKPSQQQELQQKKRQEFSGNIPNDSAKGNKIGQDKRSNNSHDSMPRKRPERRHETTDQKKGIHDMGGNKSKQSQQDKVWLVPASSDPSKVDLYQLAVSRGLDPNNKDVIKILEMSVQLEALQAAQLGVESVLRLRSDEVKSHQEVISQTGFSDLDYSQAEKSLKENIAIKMKLLEELEEKFRGKSGGKQNAIVLATKAGFGAGSRSPSRRKHPSSDHSRSRSSSHSRGSDRKYRKKDDGRHDLDYTAMEDTFDPTRNDAPLDFSKPTSLVSTEQAVTQDYVRTLQVLQEMKPAYIVKEDKCQSVEEMCLPVQFGKNALKKTPQELEQEKKQAVNKHKNSDFYRETRPRAAVSLNRDRGLDSVDTNRRHFNESTGRGLDSVDSNRRHLNEGTGRGFDSVDTNRRYLNEGTGTGLDSVDMNRRHLNEGTGRGLDSVDMNRRHLNEGTGSGFDSVDTNRRHLNEGTSRGLDSVDMNRRHLNEGTGRGLLRFNERSSEKSEFRATDKVSEMTARLKARNYQEDNLKADDYWNLKSTESNYPTAPDYDKFDETGHESWDTTSVQSFAKVNRSQLDSAGQSQSKINRGPSTFQPLDNHWEKRSTQFLASNQSIGTYKPSHDKADELFQFSNRQNESFNAVSRVKLNEFGSRQNESLYMPRAKCYEFGSGQNESLNTMSKAKANEFGSKQSDSLNTVPRAKASEFGNRQNFNRSNNGLLGERPNAFISGLPTEQSQQVRTSNLHGLQNRGIQNFGQLSAPTNCENKVSQKQNYVRSKQNYATLKEDMFTQEQDYTAQQDYEEQGNFFQESQSNVPQPRVKKTFHQPNRYNSFNDAALGRNIQVQPTALERNNIPMAAQGRNFLSTSAAPVRNINALSVATVNIHAPSAALGRNAYVPSPAPGRNIQALSAAPGRNMPAMSPATVNIHALSTAPRRNIQDLSVAQGRNINAGQATQRINIQAQQMTIAGRIINGPLTSQRNSHIPSLFEVNDYVSSNQQVRHGY</sequence>
<feature type="region of interest" description="Disordered" evidence="1">
    <location>
        <begin position="612"/>
        <end position="693"/>
    </location>
</feature>
<feature type="region of interest" description="Disordered" evidence="1">
    <location>
        <begin position="190"/>
        <end position="216"/>
    </location>
</feature>
<dbReference type="EMBL" id="JASAOG010000216">
    <property type="protein sequence ID" value="KAK0043474.1"/>
    <property type="molecule type" value="Genomic_DNA"/>
</dbReference>
<feature type="region of interest" description="Disordered" evidence="1">
    <location>
        <begin position="978"/>
        <end position="1017"/>
    </location>
</feature>
<reference evidence="2" key="2">
    <citation type="submission" date="2023-04" db="EMBL/GenBank/DDBJ databases">
        <authorList>
            <person name="Bu L."/>
            <person name="Lu L."/>
            <person name="Laidemitt M.R."/>
            <person name="Zhang S.M."/>
            <person name="Mutuku M."/>
            <person name="Mkoji G."/>
            <person name="Steinauer M."/>
            <person name="Loker E.S."/>
        </authorList>
    </citation>
    <scope>NUCLEOTIDE SEQUENCE</scope>
    <source>
        <strain evidence="2">KasaAsao</strain>
        <tissue evidence="2">Whole Snail</tissue>
    </source>
</reference>
<accession>A0AAD8EYJ7</accession>